<reference evidence="6 7" key="2">
    <citation type="journal article" date="2008" name="Nature">
        <title>The Phaeodactylum genome reveals the evolutionary history of diatom genomes.</title>
        <authorList>
            <person name="Bowler C."/>
            <person name="Allen A.E."/>
            <person name="Badger J.H."/>
            <person name="Grimwood J."/>
            <person name="Jabbari K."/>
            <person name="Kuo A."/>
            <person name="Maheswari U."/>
            <person name="Martens C."/>
            <person name="Maumus F."/>
            <person name="Otillar R.P."/>
            <person name="Rayko E."/>
            <person name="Salamov A."/>
            <person name="Vandepoele K."/>
            <person name="Beszteri B."/>
            <person name="Gruber A."/>
            <person name="Heijde M."/>
            <person name="Katinka M."/>
            <person name="Mock T."/>
            <person name="Valentin K."/>
            <person name="Verret F."/>
            <person name="Berges J.A."/>
            <person name="Brownlee C."/>
            <person name="Cadoret J.P."/>
            <person name="Chiovitti A."/>
            <person name="Choi C.J."/>
            <person name="Coesel S."/>
            <person name="De Martino A."/>
            <person name="Detter J.C."/>
            <person name="Durkin C."/>
            <person name="Falciatore A."/>
            <person name="Fournet J."/>
            <person name="Haruta M."/>
            <person name="Huysman M.J."/>
            <person name="Jenkins B.D."/>
            <person name="Jiroutova K."/>
            <person name="Jorgensen R.E."/>
            <person name="Joubert Y."/>
            <person name="Kaplan A."/>
            <person name="Kroger N."/>
            <person name="Kroth P.G."/>
            <person name="La Roche J."/>
            <person name="Lindquist E."/>
            <person name="Lommer M."/>
            <person name="Martin-Jezequel V."/>
            <person name="Lopez P.J."/>
            <person name="Lucas S."/>
            <person name="Mangogna M."/>
            <person name="McGinnis K."/>
            <person name="Medlin L.K."/>
            <person name="Montsant A."/>
            <person name="Oudot-Le Secq M.P."/>
            <person name="Napoli C."/>
            <person name="Obornik M."/>
            <person name="Parker M.S."/>
            <person name="Petit J.L."/>
            <person name="Porcel B.M."/>
            <person name="Poulsen N."/>
            <person name="Robison M."/>
            <person name="Rychlewski L."/>
            <person name="Rynearson T.A."/>
            <person name="Schmutz J."/>
            <person name="Shapiro H."/>
            <person name="Siaut M."/>
            <person name="Stanley M."/>
            <person name="Sussman M.R."/>
            <person name="Taylor A.R."/>
            <person name="Vardi A."/>
            <person name="von Dassow P."/>
            <person name="Vyverman W."/>
            <person name="Willis A."/>
            <person name="Wyrwicz L.S."/>
            <person name="Rokhsar D.S."/>
            <person name="Weissenbach J."/>
            <person name="Armbrust E.V."/>
            <person name="Green B.R."/>
            <person name="Van de Peer Y."/>
            <person name="Grigoriev I.V."/>
        </authorList>
    </citation>
    <scope>NUCLEOTIDE SEQUENCE [LARGE SCALE GENOMIC DNA]</scope>
    <source>
        <strain evidence="6 7">CCMP1335</strain>
    </source>
</reference>
<dbReference type="Gene3D" id="2.60.40.790">
    <property type="match status" value="1"/>
</dbReference>
<dbReference type="SUPFAM" id="SSF49764">
    <property type="entry name" value="HSP20-like chaperones"/>
    <property type="match status" value="1"/>
</dbReference>
<dbReference type="KEGG" id="tps:THAPSDRAFT_22187"/>
<evidence type="ECO:0000256" key="1">
    <source>
        <dbReference type="PROSITE-ProRule" id="PRU00285"/>
    </source>
</evidence>
<keyword evidence="4" id="KW-0732">Signal</keyword>
<dbReference type="eggNOG" id="ENOG502QYK3">
    <property type="taxonomic scope" value="Eukaryota"/>
</dbReference>
<dbReference type="EMBL" id="CM000641">
    <property type="protein sequence ID" value="EED93247.1"/>
    <property type="molecule type" value="Genomic_DNA"/>
</dbReference>
<dbReference type="GeneID" id="7452636"/>
<dbReference type="Pfam" id="PF00011">
    <property type="entry name" value="HSP20"/>
    <property type="match status" value="1"/>
</dbReference>
<dbReference type="InParanoid" id="B8C1I4"/>
<accession>B8C1I4</accession>
<evidence type="ECO:0000256" key="2">
    <source>
        <dbReference type="RuleBase" id="RU003616"/>
    </source>
</evidence>
<comment type="similarity">
    <text evidence="1 2">Belongs to the small heat shock protein (HSP20) family.</text>
</comment>
<gene>
    <name evidence="6" type="ORF">THAPSDRAFT_22187</name>
</gene>
<dbReference type="InterPro" id="IPR008978">
    <property type="entry name" value="HSP20-like_chaperone"/>
</dbReference>
<dbReference type="RefSeq" id="XP_002289710.1">
    <property type="nucleotide sequence ID" value="XM_002289674.1"/>
</dbReference>
<evidence type="ECO:0000313" key="6">
    <source>
        <dbReference type="EMBL" id="EED93247.1"/>
    </source>
</evidence>
<keyword evidence="7" id="KW-1185">Reference proteome</keyword>
<dbReference type="PaxDb" id="35128-Thaps22187"/>
<reference evidence="6 7" key="1">
    <citation type="journal article" date="2004" name="Science">
        <title>The genome of the diatom Thalassiosira pseudonana: ecology, evolution, and metabolism.</title>
        <authorList>
            <person name="Armbrust E.V."/>
            <person name="Berges J.A."/>
            <person name="Bowler C."/>
            <person name="Green B.R."/>
            <person name="Martinez D."/>
            <person name="Putnam N.H."/>
            <person name="Zhou S."/>
            <person name="Allen A.E."/>
            <person name="Apt K.E."/>
            <person name="Bechner M."/>
            <person name="Brzezinski M.A."/>
            <person name="Chaal B.K."/>
            <person name="Chiovitti A."/>
            <person name="Davis A.K."/>
            <person name="Demarest M.S."/>
            <person name="Detter J.C."/>
            <person name="Glavina T."/>
            <person name="Goodstein D."/>
            <person name="Hadi M.Z."/>
            <person name="Hellsten U."/>
            <person name="Hildebrand M."/>
            <person name="Jenkins B.D."/>
            <person name="Jurka J."/>
            <person name="Kapitonov V.V."/>
            <person name="Kroger N."/>
            <person name="Lau W.W."/>
            <person name="Lane T.W."/>
            <person name="Larimer F.W."/>
            <person name="Lippmeier J.C."/>
            <person name="Lucas S."/>
            <person name="Medina M."/>
            <person name="Montsant A."/>
            <person name="Obornik M."/>
            <person name="Parker M.S."/>
            <person name="Palenik B."/>
            <person name="Pazour G.J."/>
            <person name="Richardson P.M."/>
            <person name="Rynearson T.A."/>
            <person name="Saito M.A."/>
            <person name="Schwartz D.C."/>
            <person name="Thamatrakoln K."/>
            <person name="Valentin K."/>
            <person name="Vardi A."/>
            <person name="Wilkerson F.P."/>
            <person name="Rokhsar D.S."/>
        </authorList>
    </citation>
    <scope>NUCLEOTIDE SEQUENCE [LARGE SCALE GENOMIC DNA]</scope>
    <source>
        <strain evidence="6 7">CCMP1335</strain>
    </source>
</reference>
<organism evidence="6 7">
    <name type="scientific">Thalassiosira pseudonana</name>
    <name type="common">Marine diatom</name>
    <name type="synonym">Cyclotella nana</name>
    <dbReference type="NCBI Taxonomy" id="35128"/>
    <lineage>
        <taxon>Eukaryota</taxon>
        <taxon>Sar</taxon>
        <taxon>Stramenopiles</taxon>
        <taxon>Ochrophyta</taxon>
        <taxon>Bacillariophyta</taxon>
        <taxon>Coscinodiscophyceae</taxon>
        <taxon>Thalassiosirophycidae</taxon>
        <taxon>Thalassiosirales</taxon>
        <taxon>Thalassiosiraceae</taxon>
        <taxon>Thalassiosira</taxon>
    </lineage>
</organism>
<feature type="chain" id="PRO_5002869600" description="SHSP domain-containing protein" evidence="4">
    <location>
        <begin position="23"/>
        <end position="283"/>
    </location>
</feature>
<sequence length="283" mass="31471">MRMNIATSVATLALAQSTLSNAFHVSPTDNVATGTTSTSLEARRMMLVPVVPTVRRRTRSSVLFPDIGRMFQEMDELMETSLSTTVRPSQSLLKLDRSTPNGLSLRRPFGLGMEVSQDEHEYKVSMNVQDAEAKDLNLQLDNDGRVLRLTGKRIHEDGGMKVQSRFEKALLLAPDADTTKLSASVAEGMLNISVPKIAKKENEVDTTKDSTKIDIQFEEPQASLADNETKNEVGYPVEEDDTPKAPTRLSIENMKNEKAEVKKSNKSEAVANEKKWPVRDFPY</sequence>
<protein>
    <recommendedName>
        <fullName evidence="5">SHSP domain-containing protein</fullName>
    </recommendedName>
</protein>
<dbReference type="AlphaFoldDB" id="B8C1I4"/>
<evidence type="ECO:0000259" key="5">
    <source>
        <dbReference type="PROSITE" id="PS01031"/>
    </source>
</evidence>
<dbReference type="Proteomes" id="UP000001449">
    <property type="component" value="Chromosome 4"/>
</dbReference>
<feature type="region of interest" description="Disordered" evidence="3">
    <location>
        <begin position="220"/>
        <end position="246"/>
    </location>
</feature>
<dbReference type="HOGENOM" id="CLU_1163158_0_0_1"/>
<feature type="domain" description="SHSP" evidence="5">
    <location>
        <begin position="104"/>
        <end position="216"/>
    </location>
</feature>
<feature type="region of interest" description="Disordered" evidence="3">
    <location>
        <begin position="258"/>
        <end position="283"/>
    </location>
</feature>
<dbReference type="InterPro" id="IPR002068">
    <property type="entry name" value="A-crystallin/Hsp20_dom"/>
</dbReference>
<evidence type="ECO:0000256" key="3">
    <source>
        <dbReference type="SAM" id="MobiDB-lite"/>
    </source>
</evidence>
<dbReference type="OMA" id="QDEHEYK"/>
<evidence type="ECO:0000313" key="7">
    <source>
        <dbReference type="Proteomes" id="UP000001449"/>
    </source>
</evidence>
<feature type="signal peptide" evidence="4">
    <location>
        <begin position="1"/>
        <end position="22"/>
    </location>
</feature>
<dbReference type="GO" id="GO:0034605">
    <property type="term" value="P:cellular response to heat"/>
    <property type="evidence" value="ECO:0000318"/>
    <property type="project" value="GO_Central"/>
</dbReference>
<name>B8C1I4_THAPS</name>
<evidence type="ECO:0000256" key="4">
    <source>
        <dbReference type="SAM" id="SignalP"/>
    </source>
</evidence>
<dbReference type="CDD" id="cd00298">
    <property type="entry name" value="ACD_sHsps_p23-like"/>
    <property type="match status" value="1"/>
</dbReference>
<proteinExistence type="inferred from homology"/>
<dbReference type="PROSITE" id="PS01031">
    <property type="entry name" value="SHSP"/>
    <property type="match status" value="1"/>
</dbReference>